<keyword evidence="5" id="KW-0560">Oxidoreductase</keyword>
<evidence type="ECO:0000313" key="8">
    <source>
        <dbReference type="EMBL" id="KAL0946165.1"/>
    </source>
</evidence>
<dbReference type="InterPro" id="IPR036291">
    <property type="entry name" value="NAD(P)-bd_dom_sf"/>
</dbReference>
<dbReference type="InterPro" id="IPR011032">
    <property type="entry name" value="GroES-like_sf"/>
</dbReference>
<dbReference type="PANTHER" id="PTHR43161:SF23">
    <property type="entry name" value="(R,R)-BUTANEDIOL DEHYDROGENASE-RELATED"/>
    <property type="match status" value="1"/>
</dbReference>
<comment type="cofactor">
    <cofactor evidence="1 6">
        <name>Zn(2+)</name>
        <dbReference type="ChEBI" id="CHEBI:29105"/>
    </cofactor>
</comment>
<protein>
    <recommendedName>
        <fullName evidence="7">Enoyl reductase (ER) domain-containing protein</fullName>
    </recommendedName>
</protein>
<dbReference type="InterPro" id="IPR002328">
    <property type="entry name" value="ADH_Zn_CS"/>
</dbReference>
<dbReference type="Proteomes" id="UP001556367">
    <property type="component" value="Unassembled WGS sequence"/>
</dbReference>
<sequence>MDNLFHVQVAWNGICGSDLHGYLMEIPGYPTATKGHTITGETAPVTLGHEFSGTVSALGPGVDQNKFAVGQRVCVEPLISCQKHTCGPCAAGSRNVCPVVGFIGISGRGGGLSEYITVDQDLVHLLPDNVSLEVGACIEPLAVAWHAVKQSGYVKGNTALIVGSGPIGLFLLKVLRSIDPASAIIVSEPTSLRRERAQTHGATLVVNPLEVDLHAAVLGATNNKGVDVAYDAAGIKASLEAAMLCVRPRGLIMNVAIWETNPNINMNLMVMKEIRITGALCYDRIHPELIEAMAAGKIPDVEDLITRKIPIEEVVQNGFEKLLHEKDKQIKILVTPGAA</sequence>
<keyword evidence="3 6" id="KW-0479">Metal-binding</keyword>
<keyword evidence="4 6" id="KW-0862">Zinc</keyword>
<feature type="domain" description="Enoyl reductase (ER)" evidence="7">
    <location>
        <begin position="1"/>
        <end position="334"/>
    </location>
</feature>
<dbReference type="PANTHER" id="PTHR43161">
    <property type="entry name" value="SORBITOL DEHYDROGENASE"/>
    <property type="match status" value="1"/>
</dbReference>
<evidence type="ECO:0000259" key="7">
    <source>
        <dbReference type="SMART" id="SM00829"/>
    </source>
</evidence>
<dbReference type="InterPro" id="IPR013149">
    <property type="entry name" value="ADH-like_C"/>
</dbReference>
<evidence type="ECO:0000256" key="3">
    <source>
        <dbReference type="ARBA" id="ARBA00022723"/>
    </source>
</evidence>
<reference evidence="9" key="1">
    <citation type="submission" date="2024-06" db="EMBL/GenBank/DDBJ databases">
        <title>Multi-omics analyses provide insights into the biosynthesis of the anticancer antibiotic pleurotin in Hohenbuehelia grisea.</title>
        <authorList>
            <person name="Weaver J.A."/>
            <person name="Alberti F."/>
        </authorList>
    </citation>
    <scope>NUCLEOTIDE SEQUENCE [LARGE SCALE GENOMIC DNA]</scope>
    <source>
        <strain evidence="9">T-177</strain>
    </source>
</reference>
<evidence type="ECO:0000256" key="5">
    <source>
        <dbReference type="ARBA" id="ARBA00023002"/>
    </source>
</evidence>
<evidence type="ECO:0000256" key="6">
    <source>
        <dbReference type="RuleBase" id="RU361277"/>
    </source>
</evidence>
<dbReference type="SUPFAM" id="SSF50129">
    <property type="entry name" value="GroES-like"/>
    <property type="match status" value="1"/>
</dbReference>
<dbReference type="EMBL" id="JASNQZ010000015">
    <property type="protein sequence ID" value="KAL0946165.1"/>
    <property type="molecule type" value="Genomic_DNA"/>
</dbReference>
<evidence type="ECO:0000256" key="2">
    <source>
        <dbReference type="ARBA" id="ARBA00008072"/>
    </source>
</evidence>
<dbReference type="SUPFAM" id="SSF51735">
    <property type="entry name" value="NAD(P)-binding Rossmann-fold domains"/>
    <property type="match status" value="1"/>
</dbReference>
<dbReference type="Gene3D" id="3.40.50.720">
    <property type="entry name" value="NAD(P)-binding Rossmann-like Domain"/>
    <property type="match status" value="1"/>
</dbReference>
<comment type="caution">
    <text evidence="8">The sequence shown here is derived from an EMBL/GenBank/DDBJ whole genome shotgun (WGS) entry which is preliminary data.</text>
</comment>
<proteinExistence type="inferred from homology"/>
<evidence type="ECO:0000256" key="1">
    <source>
        <dbReference type="ARBA" id="ARBA00001947"/>
    </source>
</evidence>
<organism evidence="8 9">
    <name type="scientific">Hohenbuehelia grisea</name>
    <dbReference type="NCBI Taxonomy" id="104357"/>
    <lineage>
        <taxon>Eukaryota</taxon>
        <taxon>Fungi</taxon>
        <taxon>Dikarya</taxon>
        <taxon>Basidiomycota</taxon>
        <taxon>Agaricomycotina</taxon>
        <taxon>Agaricomycetes</taxon>
        <taxon>Agaricomycetidae</taxon>
        <taxon>Agaricales</taxon>
        <taxon>Pleurotineae</taxon>
        <taxon>Pleurotaceae</taxon>
        <taxon>Hohenbuehelia</taxon>
    </lineage>
</organism>
<dbReference type="CDD" id="cd08233">
    <property type="entry name" value="butanediol_DH_like"/>
    <property type="match status" value="1"/>
</dbReference>
<comment type="similarity">
    <text evidence="2 6">Belongs to the zinc-containing alcohol dehydrogenase family.</text>
</comment>
<dbReference type="SMART" id="SM00829">
    <property type="entry name" value="PKS_ER"/>
    <property type="match status" value="1"/>
</dbReference>
<dbReference type="InterPro" id="IPR013154">
    <property type="entry name" value="ADH-like_N"/>
</dbReference>
<accession>A0ABR3IS80</accession>
<name>A0ABR3IS80_9AGAR</name>
<evidence type="ECO:0000313" key="9">
    <source>
        <dbReference type="Proteomes" id="UP001556367"/>
    </source>
</evidence>
<dbReference type="Pfam" id="PF00107">
    <property type="entry name" value="ADH_zinc_N"/>
    <property type="match status" value="1"/>
</dbReference>
<dbReference type="Gene3D" id="3.90.180.10">
    <property type="entry name" value="Medium-chain alcohol dehydrogenases, catalytic domain"/>
    <property type="match status" value="1"/>
</dbReference>
<evidence type="ECO:0000256" key="4">
    <source>
        <dbReference type="ARBA" id="ARBA00022833"/>
    </source>
</evidence>
<dbReference type="Pfam" id="PF08240">
    <property type="entry name" value="ADH_N"/>
    <property type="match status" value="1"/>
</dbReference>
<keyword evidence="9" id="KW-1185">Reference proteome</keyword>
<gene>
    <name evidence="8" type="ORF">HGRIS_012428</name>
</gene>
<dbReference type="PROSITE" id="PS00059">
    <property type="entry name" value="ADH_ZINC"/>
    <property type="match status" value="1"/>
</dbReference>
<dbReference type="InterPro" id="IPR020843">
    <property type="entry name" value="ER"/>
</dbReference>